<gene>
    <name evidence="11" type="ORF">TT172_LOCUS4534</name>
</gene>
<dbReference type="SMART" id="SM00220">
    <property type="entry name" value="S_TKc"/>
    <property type="match status" value="1"/>
</dbReference>
<name>A0A446BI01_9PEZI</name>
<evidence type="ECO:0000256" key="3">
    <source>
        <dbReference type="ARBA" id="ARBA00022679"/>
    </source>
</evidence>
<evidence type="ECO:0000256" key="7">
    <source>
        <dbReference type="ARBA" id="ARBA00047899"/>
    </source>
</evidence>
<dbReference type="GO" id="GO:0005524">
    <property type="term" value="F:ATP binding"/>
    <property type="evidence" value="ECO:0007669"/>
    <property type="project" value="UniProtKB-UniRule"/>
</dbReference>
<dbReference type="PANTHER" id="PTHR47634:SF9">
    <property type="entry name" value="PROTEIN KINASE DOMAIN-CONTAINING PROTEIN-RELATED"/>
    <property type="match status" value="1"/>
</dbReference>
<dbReference type="Pfam" id="PF00069">
    <property type="entry name" value="Pkinase"/>
    <property type="match status" value="1"/>
</dbReference>
<evidence type="ECO:0000256" key="1">
    <source>
        <dbReference type="ARBA" id="ARBA00012513"/>
    </source>
</evidence>
<evidence type="ECO:0000256" key="4">
    <source>
        <dbReference type="ARBA" id="ARBA00022741"/>
    </source>
</evidence>
<evidence type="ECO:0000313" key="11">
    <source>
        <dbReference type="EMBL" id="SPQ22115.1"/>
    </source>
</evidence>
<comment type="catalytic activity">
    <reaction evidence="7">
        <text>L-threonyl-[protein] + ATP = O-phospho-L-threonyl-[protein] + ADP + H(+)</text>
        <dbReference type="Rhea" id="RHEA:46608"/>
        <dbReference type="Rhea" id="RHEA-COMP:11060"/>
        <dbReference type="Rhea" id="RHEA-COMP:11605"/>
        <dbReference type="ChEBI" id="CHEBI:15378"/>
        <dbReference type="ChEBI" id="CHEBI:30013"/>
        <dbReference type="ChEBI" id="CHEBI:30616"/>
        <dbReference type="ChEBI" id="CHEBI:61977"/>
        <dbReference type="ChEBI" id="CHEBI:456216"/>
        <dbReference type="EC" id="2.7.11.1"/>
    </reaction>
</comment>
<evidence type="ECO:0000256" key="5">
    <source>
        <dbReference type="ARBA" id="ARBA00022777"/>
    </source>
</evidence>
<dbReference type="PANTHER" id="PTHR47634">
    <property type="entry name" value="PROTEIN KINASE DOMAIN-CONTAINING PROTEIN-RELATED"/>
    <property type="match status" value="1"/>
</dbReference>
<dbReference type="GO" id="GO:0050684">
    <property type="term" value="P:regulation of mRNA processing"/>
    <property type="evidence" value="ECO:0007669"/>
    <property type="project" value="TreeGrafter"/>
</dbReference>
<dbReference type="InterPro" id="IPR000719">
    <property type="entry name" value="Prot_kinase_dom"/>
</dbReference>
<keyword evidence="6 9" id="KW-0067">ATP-binding</keyword>
<keyword evidence="3" id="KW-0808">Transferase</keyword>
<evidence type="ECO:0000259" key="10">
    <source>
        <dbReference type="PROSITE" id="PS50011"/>
    </source>
</evidence>
<dbReference type="InterPro" id="IPR011009">
    <property type="entry name" value="Kinase-like_dom_sf"/>
</dbReference>
<reference evidence="11 12" key="1">
    <citation type="submission" date="2018-04" db="EMBL/GenBank/DDBJ databases">
        <authorList>
            <person name="Huttner S."/>
            <person name="Dainat J."/>
        </authorList>
    </citation>
    <scope>NUCLEOTIDE SEQUENCE [LARGE SCALE GENOMIC DNA]</scope>
</reference>
<dbReference type="Gene3D" id="3.30.200.20">
    <property type="entry name" value="Phosphorylase Kinase, domain 1"/>
    <property type="match status" value="1"/>
</dbReference>
<dbReference type="PROSITE" id="PS00107">
    <property type="entry name" value="PROTEIN_KINASE_ATP"/>
    <property type="match status" value="1"/>
</dbReference>
<feature type="binding site" evidence="9">
    <location>
        <position position="91"/>
    </location>
    <ligand>
        <name>ATP</name>
        <dbReference type="ChEBI" id="CHEBI:30616"/>
    </ligand>
</feature>
<dbReference type="GO" id="GO:0005634">
    <property type="term" value="C:nucleus"/>
    <property type="evidence" value="ECO:0007669"/>
    <property type="project" value="TreeGrafter"/>
</dbReference>
<dbReference type="InterPro" id="IPR017441">
    <property type="entry name" value="Protein_kinase_ATP_BS"/>
</dbReference>
<evidence type="ECO:0000256" key="2">
    <source>
        <dbReference type="ARBA" id="ARBA00022527"/>
    </source>
</evidence>
<evidence type="ECO:0000256" key="6">
    <source>
        <dbReference type="ARBA" id="ARBA00022840"/>
    </source>
</evidence>
<protein>
    <recommendedName>
        <fullName evidence="1">non-specific serine/threonine protein kinase</fullName>
        <ecNumber evidence="1">2.7.11.1</ecNumber>
    </recommendedName>
</protein>
<proteinExistence type="predicted"/>
<feature type="domain" description="Protein kinase" evidence="10">
    <location>
        <begin position="62"/>
        <end position="368"/>
    </location>
</feature>
<dbReference type="GO" id="GO:0005737">
    <property type="term" value="C:cytoplasm"/>
    <property type="evidence" value="ECO:0007669"/>
    <property type="project" value="TreeGrafter"/>
</dbReference>
<organism evidence="11 12">
    <name type="scientific">Thermothielavioides terrestris</name>
    <dbReference type="NCBI Taxonomy" id="2587410"/>
    <lineage>
        <taxon>Eukaryota</taxon>
        <taxon>Fungi</taxon>
        <taxon>Dikarya</taxon>
        <taxon>Ascomycota</taxon>
        <taxon>Pezizomycotina</taxon>
        <taxon>Sordariomycetes</taxon>
        <taxon>Sordariomycetidae</taxon>
        <taxon>Sordariales</taxon>
        <taxon>Chaetomiaceae</taxon>
        <taxon>Thermothielavioides</taxon>
    </lineage>
</organism>
<dbReference type="EMBL" id="OUUZ01000008">
    <property type="protein sequence ID" value="SPQ22115.1"/>
    <property type="molecule type" value="Genomic_DNA"/>
</dbReference>
<keyword evidence="5" id="KW-0418">Kinase</keyword>
<keyword evidence="4 9" id="KW-0547">Nucleotide-binding</keyword>
<dbReference type="GO" id="GO:0004674">
    <property type="term" value="F:protein serine/threonine kinase activity"/>
    <property type="evidence" value="ECO:0007669"/>
    <property type="project" value="UniProtKB-KW"/>
</dbReference>
<accession>A0A446BI01</accession>
<evidence type="ECO:0000256" key="8">
    <source>
        <dbReference type="ARBA" id="ARBA00048679"/>
    </source>
</evidence>
<dbReference type="InterPro" id="IPR051334">
    <property type="entry name" value="SRPK"/>
</dbReference>
<dbReference type="Proteomes" id="UP000289323">
    <property type="component" value="Unassembled WGS sequence"/>
</dbReference>
<dbReference type="GO" id="GO:0000245">
    <property type="term" value="P:spliceosomal complex assembly"/>
    <property type="evidence" value="ECO:0007669"/>
    <property type="project" value="TreeGrafter"/>
</dbReference>
<dbReference type="EC" id="2.7.11.1" evidence="1"/>
<evidence type="ECO:0000313" key="12">
    <source>
        <dbReference type="Proteomes" id="UP000289323"/>
    </source>
</evidence>
<dbReference type="PROSITE" id="PS50011">
    <property type="entry name" value="PROTEIN_KINASE_DOM"/>
    <property type="match status" value="1"/>
</dbReference>
<evidence type="ECO:0000256" key="9">
    <source>
        <dbReference type="PROSITE-ProRule" id="PRU10141"/>
    </source>
</evidence>
<dbReference type="AlphaFoldDB" id="A0A446BI01"/>
<dbReference type="SUPFAM" id="SSF56112">
    <property type="entry name" value="Protein kinase-like (PK-like)"/>
    <property type="match status" value="1"/>
</dbReference>
<keyword evidence="2" id="KW-0723">Serine/threonine-protein kinase</keyword>
<comment type="catalytic activity">
    <reaction evidence="8">
        <text>L-seryl-[protein] + ATP = O-phospho-L-seryl-[protein] + ADP + H(+)</text>
        <dbReference type="Rhea" id="RHEA:17989"/>
        <dbReference type="Rhea" id="RHEA-COMP:9863"/>
        <dbReference type="Rhea" id="RHEA-COMP:11604"/>
        <dbReference type="ChEBI" id="CHEBI:15378"/>
        <dbReference type="ChEBI" id="CHEBI:29999"/>
        <dbReference type="ChEBI" id="CHEBI:30616"/>
        <dbReference type="ChEBI" id="CHEBI:83421"/>
        <dbReference type="ChEBI" id="CHEBI:456216"/>
        <dbReference type="EC" id="2.7.11.1"/>
    </reaction>
</comment>
<sequence length="372" mass="42763">MASLLRRIPWWGRRPPSAPRVFANPNFERISADCRIEEETFSDYVAARYYPVHIGEVFISRYQVVGKLGYGAYSTVWLARDLNEHRHVALKIFIRSQSMGSDAERELRIYQHMAEVSSKSKHPGRKAVRTLLDSFKVVGPDGEHQCLVHPPLWENLKIDNIMFGAEDDSIFEKFEEAELNNPSPRKEVEGGRFIYVSRQLDAPKELAPPVLCDFGSVVSGEQVNTRDVQPDLYRSPEVILDMPWSYEIDIWNVGCMVWDMFEGGHLFSGRDPEHHAYRSRAHLASIIGLLGLPPRELIARGKRGAEFFSENGDFKANVPLPPQRSLEEIETNLQGDDKERFLQLMRKMLRWVPEQRCSAKELLQDAWLKGQL</sequence>
<dbReference type="Gene3D" id="1.10.510.10">
    <property type="entry name" value="Transferase(Phosphotransferase) domain 1"/>
    <property type="match status" value="1"/>
</dbReference>